<dbReference type="InterPro" id="IPR001525">
    <property type="entry name" value="C5_MeTfrase"/>
</dbReference>
<comment type="similarity">
    <text evidence="9">Belongs to the class I-like SAM-binding methyltransferase superfamily. C5-methyltransferase family.</text>
</comment>
<dbReference type="GO" id="GO:0003886">
    <property type="term" value="F:DNA (cytosine-5-)-methyltransferase activity"/>
    <property type="evidence" value="ECO:0007669"/>
    <property type="project" value="UniProtKB-EC"/>
</dbReference>
<protein>
    <recommendedName>
        <fullName evidence="2">DNA (cytosine-5-)-methyltransferase</fullName>
        <ecNumber evidence="2">2.1.1.37</ecNumber>
    </recommendedName>
</protein>
<evidence type="ECO:0000256" key="4">
    <source>
        <dbReference type="ARBA" id="ARBA00022679"/>
    </source>
</evidence>
<keyword evidence="8" id="KW-0539">Nucleus</keyword>
<proteinExistence type="evidence at transcript level"/>
<dbReference type="EMBL" id="MF074241">
    <property type="protein sequence ID" value="ASA49460.1"/>
    <property type="molecule type" value="mRNA"/>
</dbReference>
<feature type="compositionally biased region" description="Polar residues" evidence="10">
    <location>
        <begin position="25"/>
        <end position="35"/>
    </location>
</feature>
<keyword evidence="3 9" id="KW-0489">Methyltransferase</keyword>
<keyword evidence="4 9" id="KW-0808">Transferase</keyword>
<dbReference type="Gene3D" id="1.10.8.10">
    <property type="entry name" value="DNA helicase RuvA subunit, C-terminal domain"/>
    <property type="match status" value="1"/>
</dbReference>
<dbReference type="SUPFAM" id="SSF53335">
    <property type="entry name" value="S-adenosyl-L-methionine-dependent methyltransferases"/>
    <property type="match status" value="2"/>
</dbReference>
<dbReference type="InterPro" id="IPR029063">
    <property type="entry name" value="SAM-dependent_MTases_sf"/>
</dbReference>
<evidence type="ECO:0000313" key="12">
    <source>
        <dbReference type="EMBL" id="ASA49460.1"/>
    </source>
</evidence>
<accession>A0A1Z2RX23</accession>
<comment type="subcellular location">
    <subcellularLocation>
        <location evidence="1">Nucleus</location>
    </subcellularLocation>
</comment>
<evidence type="ECO:0000256" key="2">
    <source>
        <dbReference type="ARBA" id="ARBA00011975"/>
    </source>
</evidence>
<keyword evidence="5 9" id="KW-0949">S-adenosyl-L-methionine</keyword>
<dbReference type="Pfam" id="PF00145">
    <property type="entry name" value="DNA_methylase"/>
    <property type="match status" value="1"/>
</dbReference>
<feature type="domain" description="SAM-dependent MTase DRM-type" evidence="11">
    <location>
        <begin position="275"/>
        <end position="605"/>
    </location>
</feature>
<evidence type="ECO:0000256" key="1">
    <source>
        <dbReference type="ARBA" id="ARBA00004123"/>
    </source>
</evidence>
<dbReference type="GO" id="GO:0003677">
    <property type="term" value="F:DNA binding"/>
    <property type="evidence" value="ECO:0007669"/>
    <property type="project" value="UniProtKB-KW"/>
</dbReference>
<evidence type="ECO:0000259" key="11">
    <source>
        <dbReference type="PROSITE" id="PS51680"/>
    </source>
</evidence>
<dbReference type="PANTHER" id="PTHR23068:SF25">
    <property type="entry name" value="DNA (CYTOSINE-5)-METHYLTRANSFERASE DRM2"/>
    <property type="match status" value="1"/>
</dbReference>
<dbReference type="EC" id="2.1.1.37" evidence="2"/>
<dbReference type="AlphaFoldDB" id="A0A1Z2RX23"/>
<dbReference type="GO" id="GO:0032259">
    <property type="term" value="P:methylation"/>
    <property type="evidence" value="ECO:0007669"/>
    <property type="project" value="UniProtKB-KW"/>
</dbReference>
<organism evidence="12">
    <name type="scientific">Vaccinium corymbosum</name>
    <name type="common">Highbush blueberry</name>
    <dbReference type="NCBI Taxonomy" id="69266"/>
    <lineage>
        <taxon>Eukaryota</taxon>
        <taxon>Viridiplantae</taxon>
        <taxon>Streptophyta</taxon>
        <taxon>Embryophyta</taxon>
        <taxon>Tracheophyta</taxon>
        <taxon>Spermatophyta</taxon>
        <taxon>Magnoliopsida</taxon>
        <taxon>eudicotyledons</taxon>
        <taxon>Gunneridae</taxon>
        <taxon>Pentapetalae</taxon>
        <taxon>asterids</taxon>
        <taxon>Ericales</taxon>
        <taxon>Ericaceae</taxon>
        <taxon>Vaccinioideae</taxon>
        <taxon>Vaccinieae</taxon>
        <taxon>Vaccinium</taxon>
    </lineage>
</organism>
<keyword evidence="7" id="KW-0238">DNA-binding</keyword>
<dbReference type="InterPro" id="IPR030380">
    <property type="entry name" value="SAM_MeTfrase_DRM"/>
</dbReference>
<evidence type="ECO:0000256" key="9">
    <source>
        <dbReference type="PROSITE-ProRule" id="PRU01016"/>
    </source>
</evidence>
<keyword evidence="6" id="KW-0677">Repeat</keyword>
<dbReference type="Gene3D" id="3.40.50.150">
    <property type="entry name" value="Vaccinia Virus protein VP39"/>
    <property type="match status" value="2"/>
</dbReference>
<feature type="active site" evidence="9">
    <location>
        <position position="566"/>
    </location>
</feature>
<evidence type="ECO:0000256" key="10">
    <source>
        <dbReference type="SAM" id="MobiDB-lite"/>
    </source>
</evidence>
<reference evidence="12" key="1">
    <citation type="submission" date="2017-05" db="EMBL/GenBank/DDBJ databases">
        <title>Sequence and analysis of the plant Vaccinium corymbosum.</title>
        <authorList>
            <person name="Shao N."/>
        </authorList>
    </citation>
    <scope>NUCLEOTIDE SEQUENCE</scope>
</reference>
<evidence type="ECO:0000256" key="5">
    <source>
        <dbReference type="ARBA" id="ARBA00022691"/>
    </source>
</evidence>
<feature type="region of interest" description="Disordered" evidence="10">
    <location>
        <begin position="25"/>
        <end position="50"/>
    </location>
</feature>
<evidence type="ECO:0000256" key="7">
    <source>
        <dbReference type="ARBA" id="ARBA00023125"/>
    </source>
</evidence>
<gene>
    <name evidence="12" type="primary">DRM2</name>
</gene>
<evidence type="ECO:0000256" key="6">
    <source>
        <dbReference type="ARBA" id="ARBA00022737"/>
    </source>
</evidence>
<evidence type="ECO:0000256" key="8">
    <source>
        <dbReference type="ARBA" id="ARBA00023242"/>
    </source>
</evidence>
<dbReference type="GO" id="GO:0005634">
    <property type="term" value="C:nucleus"/>
    <property type="evidence" value="ECO:0007669"/>
    <property type="project" value="UniProtKB-SubCell"/>
</dbReference>
<name>A0A1Z2RX23_VACCO</name>
<dbReference type="InterPro" id="IPR050390">
    <property type="entry name" value="C5-Methyltransferase"/>
</dbReference>
<dbReference type="PROSITE" id="PS51679">
    <property type="entry name" value="SAM_MT_C5"/>
    <property type="match status" value="1"/>
</dbReference>
<dbReference type="PANTHER" id="PTHR23068">
    <property type="entry name" value="DNA CYTOSINE-5- -METHYLTRANSFERASE 3-RELATED"/>
    <property type="match status" value="1"/>
</dbReference>
<evidence type="ECO:0000256" key="3">
    <source>
        <dbReference type="ARBA" id="ARBA00022603"/>
    </source>
</evidence>
<dbReference type="PROSITE" id="PS51680">
    <property type="entry name" value="SAM_MT_DRM"/>
    <property type="match status" value="1"/>
</dbReference>
<sequence>MDQNASGEDSDNIDWDTEDELEIQNSFVPSSSRLTNPDGEASVGDGEAISGTDLSHSKLIPHFVRMGFPEELVAKAIEENGEGNSESILETLLTYSALENSDLQAIENSDLQAIENSDLHALENSPQQEQPVDSDHCSSDYYENFMDDLSDSDSWCEDEESTESLSGKGKALSFLKNMGYTMEEASIAMERCGPDASVDELTDFICAAQMARAADPFFPELPEQKPKRKLLENGTWKRKKHRGYDNRTMFDDGETLRLPNPMIGYGVPTEVCPTPHRILPEAAMGPPYFYYENVALAPKGVWDTIKRFLYDVEPEFVDSKYFCAAARKRGYVHNLPINNRFPLLPLPPRTIKEALPLTRRWWPAWDTRTKLNCLQTCIGSAKLTERLRKALEDSIDDEPAQHVQKYVMDECRKWNLVWVGRNKLAPLECDEVEMLLGFPRNHTRGGGISRTDRYKSLGNSFQVDTVAYHLSVLKDMFPRGINMLSLFSGIGGAEVALHKLGVPLNNVVSVEKSEVNRNIVRGWWEQTNQKGKLIDFEDVTRLDGDRLEHIMNNIGGFDLVIGGSPCNNLAGSNRHHRDGLEGKESSLFYDYFRILDLVKCIMAKPL</sequence>